<proteinExistence type="predicted"/>
<evidence type="ECO:0000259" key="1">
    <source>
        <dbReference type="Pfam" id="PF07007"/>
    </source>
</evidence>
<dbReference type="RefSeq" id="WP_099788960.1">
    <property type="nucleotide sequence ID" value="NZ_JBHLYV010000022.1"/>
</dbReference>
<comment type="caution">
    <text evidence="2">The sequence shown here is derived from an EMBL/GenBank/DDBJ whole genome shotgun (WGS) entry which is preliminary data.</text>
</comment>
<name>A0A2G8TEG3_9BURK</name>
<accession>A0A2G8TEG3</accession>
<organism evidence="2 3">
    <name type="scientific">Massilia eurypsychrophila</name>
    <dbReference type="NCBI Taxonomy" id="1485217"/>
    <lineage>
        <taxon>Bacteria</taxon>
        <taxon>Pseudomonadati</taxon>
        <taxon>Pseudomonadota</taxon>
        <taxon>Betaproteobacteria</taxon>
        <taxon>Burkholderiales</taxon>
        <taxon>Oxalobacteraceae</taxon>
        <taxon>Telluria group</taxon>
        <taxon>Massilia</taxon>
    </lineage>
</organism>
<feature type="domain" description="Lysozyme inhibitor LprI-like N-terminal" evidence="1">
    <location>
        <begin position="50"/>
        <end position="148"/>
    </location>
</feature>
<evidence type="ECO:0000313" key="2">
    <source>
        <dbReference type="EMBL" id="PIL44446.1"/>
    </source>
</evidence>
<dbReference type="Pfam" id="PF07007">
    <property type="entry name" value="LprI"/>
    <property type="match status" value="1"/>
</dbReference>
<protein>
    <recommendedName>
        <fullName evidence="1">Lysozyme inhibitor LprI-like N-terminal domain-containing protein</fullName>
    </recommendedName>
</protein>
<reference evidence="2 3" key="1">
    <citation type="submission" date="2017-10" db="EMBL/GenBank/DDBJ databases">
        <title>Massilia psychrophilum sp. nov., a novel purple-pigmented bacterium isolated from Tianshan glacier, Xinjiang Municipality, China.</title>
        <authorList>
            <person name="Wang H."/>
        </authorList>
    </citation>
    <scope>NUCLEOTIDE SEQUENCE [LARGE SCALE GENOMIC DNA]</scope>
    <source>
        <strain evidence="2 3">JCM 30074</strain>
    </source>
</reference>
<dbReference type="Proteomes" id="UP000230390">
    <property type="component" value="Unassembled WGS sequence"/>
</dbReference>
<dbReference type="Gene3D" id="1.20.1270.180">
    <property type="match status" value="1"/>
</dbReference>
<keyword evidence="3" id="KW-1185">Reference proteome</keyword>
<sequence length="158" mass="16704">MATVLVTCSCGWQISSFIIVVGALASTGHPGAVRAAEIQSERGAVEQCGAHSEAGMPECLAKMSYESSTALKHAEAQAIAALSKWDEDAKYVNFAKEKLKASSKAYEQYRDAQCAFASSLGGGAIGNALEMRRLSCLVGMNARRIKQLDADSSTLPAR</sequence>
<dbReference type="InterPro" id="IPR009739">
    <property type="entry name" value="LprI-like_N"/>
</dbReference>
<gene>
    <name evidence="2" type="ORF">CR105_13355</name>
</gene>
<dbReference type="OrthoDB" id="7065005at2"/>
<dbReference type="EMBL" id="PDOC01000007">
    <property type="protein sequence ID" value="PIL44446.1"/>
    <property type="molecule type" value="Genomic_DNA"/>
</dbReference>
<dbReference type="AlphaFoldDB" id="A0A2G8TEG3"/>
<evidence type="ECO:0000313" key="3">
    <source>
        <dbReference type="Proteomes" id="UP000230390"/>
    </source>
</evidence>